<feature type="region of interest" description="Disordered" evidence="1">
    <location>
        <begin position="1"/>
        <end position="87"/>
    </location>
</feature>
<feature type="compositionally biased region" description="Polar residues" evidence="1">
    <location>
        <begin position="345"/>
        <end position="355"/>
    </location>
</feature>
<dbReference type="KEGG" id="mgl:MGL_3088"/>
<dbReference type="SMART" id="SM00360">
    <property type="entry name" value="RRM"/>
    <property type="match status" value="1"/>
</dbReference>
<proteinExistence type="predicted"/>
<feature type="domain" description="YTH" evidence="2">
    <location>
        <begin position="580"/>
        <end position="844"/>
    </location>
</feature>
<feature type="compositionally biased region" description="Basic and acidic residues" evidence="1">
    <location>
        <begin position="7"/>
        <end position="16"/>
    </location>
</feature>
<protein>
    <recommendedName>
        <fullName evidence="2">YTH domain-containing protein</fullName>
    </recommendedName>
</protein>
<feature type="compositionally biased region" description="Basic and acidic residues" evidence="1">
    <location>
        <begin position="64"/>
        <end position="74"/>
    </location>
</feature>
<feature type="region of interest" description="Disordered" evidence="1">
    <location>
        <begin position="297"/>
        <end position="368"/>
    </location>
</feature>
<feature type="compositionally biased region" description="Basic and acidic residues" evidence="1">
    <location>
        <begin position="24"/>
        <end position="34"/>
    </location>
</feature>
<dbReference type="PANTHER" id="PTHR12357:SF3">
    <property type="entry name" value="YTH DOMAIN-CONTAINING PROTEIN 1"/>
    <property type="match status" value="1"/>
</dbReference>
<dbReference type="InterPro" id="IPR000504">
    <property type="entry name" value="RRM_dom"/>
</dbReference>
<feature type="region of interest" description="Disordered" evidence="1">
    <location>
        <begin position="743"/>
        <end position="784"/>
    </location>
</feature>
<feature type="compositionally biased region" description="Polar residues" evidence="1">
    <location>
        <begin position="318"/>
        <end position="334"/>
    </location>
</feature>
<dbReference type="PANTHER" id="PTHR12357">
    <property type="entry name" value="YTH YT521-B HOMOLOGY DOMAIN-CONTAINING"/>
    <property type="match status" value="1"/>
</dbReference>
<dbReference type="VEuPathDB" id="FungiDB:MGL_3088"/>
<dbReference type="GO" id="GO:1990247">
    <property type="term" value="F:N6-methyladenosine-containing RNA reader activity"/>
    <property type="evidence" value="ECO:0007669"/>
    <property type="project" value="TreeGrafter"/>
</dbReference>
<dbReference type="Gene3D" id="3.30.70.330">
    <property type="match status" value="1"/>
</dbReference>
<dbReference type="GO" id="GO:0005654">
    <property type="term" value="C:nucleoplasm"/>
    <property type="evidence" value="ECO:0007669"/>
    <property type="project" value="TreeGrafter"/>
</dbReference>
<dbReference type="GO" id="GO:0000381">
    <property type="term" value="P:regulation of alternative mRNA splicing, via spliceosome"/>
    <property type="evidence" value="ECO:0007669"/>
    <property type="project" value="TreeGrafter"/>
</dbReference>
<dbReference type="InParanoid" id="A8Q7N5"/>
<dbReference type="GeneID" id="5853850"/>
<evidence type="ECO:0000313" key="4">
    <source>
        <dbReference type="Proteomes" id="UP000008837"/>
    </source>
</evidence>
<sequence length="855" mass="94340">MFLNCHTDSKGPRERATSSIQTEVDSRSSAEKQRRFASFNLDQSTIDSTPRPGLHTTRNPSDNQPRHVGSDERTSLQMSSGKKYPGQLCISPTQATDPYPFNRYLYFGYYPQDQSISFSTAFPPSEPSSYSQADVARTNVPERDSTSNEVLGTGSAIMAPYPIGVYYSMPVYQRSVCFPDPSTVPMVSYTFPSPSIQGTMATPMGHDPEHQAYPATDAVSPVPLGFDSRSPSDPMYLNTSSSMYPALPSPSASNAYGRYVYHDPRHFYNFSSGATMHPPHLIQPPVPVSPGYAVPSYERAPYSDKSHGFNSARRRRSTQPQVSNRPAPSSNTQKQKQRVKEVSTEPVTPSVSNESVLIPPPSVPTSSQLTDTVACASEKQERNAPAARNILGASSDNQVNGTRSIFVMWCGNVPSDATLEELWEFFSSIPENFSASVVSSGTAADEPNEATGPACVYETDNPAGILSIFIISRSSCAFVNYASREHLERACAYFHGRPLRTKSSCPRMVCRPRKLEDAEYAGVAAQRGKGVHTNWFRHQRKLEKERFLELGQSECVLEDAEERSFSSTNSSLLAHPYFSNRYFILKSRSADALVTALRTNVWCTQPHNEPVLDQAFRNSEQVTLFFSENFSGQFFGYAVMTSRPGRALPTTESLSQSDLSSDKDKVSQSLEVSGGPEPGHNEPHPISSAHVAHEAKDSVPENNRPSSFASDVSLTPSMDADNQVQEDLAVRAKLHNLRLDTEATASDLDSQSLRHRTQANGPSDASTPLRSGSADESSPLSPIHASRSLHVGQPFYIEWKTTTPLPFSEIHNLRNPWRDNRLIKVSRDGTELEPNVGKQLISVWQAYLQKETQRG</sequence>
<feature type="compositionally biased region" description="Polar residues" evidence="1">
    <location>
        <begin position="700"/>
        <end position="717"/>
    </location>
</feature>
<dbReference type="AlphaFoldDB" id="A8Q7N5"/>
<dbReference type="InterPro" id="IPR045168">
    <property type="entry name" value="YTH_prot"/>
</dbReference>
<dbReference type="Proteomes" id="UP000008837">
    <property type="component" value="Unassembled WGS sequence"/>
</dbReference>
<dbReference type="Gene3D" id="3.10.590.10">
    <property type="entry name" value="ph1033 like domains"/>
    <property type="match status" value="2"/>
</dbReference>
<feature type="compositionally biased region" description="Polar residues" evidence="1">
    <location>
        <begin position="758"/>
        <end position="780"/>
    </location>
</feature>
<dbReference type="OrthoDB" id="6103986at2759"/>
<dbReference type="InterPro" id="IPR035979">
    <property type="entry name" value="RBD_domain_sf"/>
</dbReference>
<dbReference type="PROSITE" id="PS50882">
    <property type="entry name" value="YTH"/>
    <property type="match status" value="1"/>
</dbReference>
<reference evidence="3 4" key="1">
    <citation type="journal article" date="2007" name="Proc. Natl. Acad. Sci. U.S.A.">
        <title>Dandruff-associated Malassezia genomes reveal convergent and divergent virulence traits shared with plant and human fungal pathogens.</title>
        <authorList>
            <person name="Xu J."/>
            <person name="Saunders C.W."/>
            <person name="Hu P."/>
            <person name="Grant R.A."/>
            <person name="Boekhout T."/>
            <person name="Kuramae E.E."/>
            <person name="Kronstad J.W."/>
            <person name="Deangelis Y.M."/>
            <person name="Reeder N.L."/>
            <person name="Johnstone K.R."/>
            <person name="Leland M."/>
            <person name="Fieno A.M."/>
            <person name="Begley W.M."/>
            <person name="Sun Y."/>
            <person name="Lacey M.P."/>
            <person name="Chaudhary T."/>
            <person name="Keough T."/>
            <person name="Chu L."/>
            <person name="Sears R."/>
            <person name="Yuan B."/>
            <person name="Dawson T.L.Jr."/>
        </authorList>
    </citation>
    <scope>NUCLEOTIDE SEQUENCE [LARGE SCALE GENOMIC DNA]</scope>
    <source>
        <strain evidence="4">ATCC MYA-4612 / CBS 7966</strain>
    </source>
</reference>
<dbReference type="InterPro" id="IPR007275">
    <property type="entry name" value="YTH_domain"/>
</dbReference>
<feature type="region of interest" description="Disordered" evidence="1">
    <location>
        <begin position="129"/>
        <end position="148"/>
    </location>
</feature>
<dbReference type="OMA" id="FWEVESS"/>
<comment type="caution">
    <text evidence="3">The sequence shown here is derived from an EMBL/GenBank/DDBJ whole genome shotgun (WGS) entry which is preliminary data.</text>
</comment>
<dbReference type="GO" id="GO:0000398">
    <property type="term" value="P:mRNA splicing, via spliceosome"/>
    <property type="evidence" value="ECO:0007669"/>
    <property type="project" value="TreeGrafter"/>
</dbReference>
<organism evidence="3 4">
    <name type="scientific">Malassezia globosa (strain ATCC MYA-4612 / CBS 7966)</name>
    <name type="common">Dandruff-associated fungus</name>
    <dbReference type="NCBI Taxonomy" id="425265"/>
    <lineage>
        <taxon>Eukaryota</taxon>
        <taxon>Fungi</taxon>
        <taxon>Dikarya</taxon>
        <taxon>Basidiomycota</taxon>
        <taxon>Ustilaginomycotina</taxon>
        <taxon>Malasseziomycetes</taxon>
        <taxon>Malasseziales</taxon>
        <taxon>Malasseziaceae</taxon>
        <taxon>Malassezia</taxon>
    </lineage>
</organism>
<dbReference type="GO" id="GO:0003729">
    <property type="term" value="F:mRNA binding"/>
    <property type="evidence" value="ECO:0007669"/>
    <property type="project" value="TreeGrafter"/>
</dbReference>
<dbReference type="CDD" id="cd21134">
    <property type="entry name" value="YTH"/>
    <property type="match status" value="1"/>
</dbReference>
<evidence type="ECO:0000259" key="2">
    <source>
        <dbReference type="PROSITE" id="PS50882"/>
    </source>
</evidence>
<dbReference type="STRING" id="425265.A8Q7N5"/>
<dbReference type="RefSeq" id="XP_001729544.1">
    <property type="nucleotide sequence ID" value="XM_001729492.1"/>
</dbReference>
<name>A8Q7N5_MALGO</name>
<accession>A8Q7N5</accession>
<keyword evidence="4" id="KW-1185">Reference proteome</keyword>
<gene>
    <name evidence="3" type="ORF">MGL_3088</name>
</gene>
<dbReference type="EMBL" id="AAYY01000011">
    <property type="protein sequence ID" value="EDP42330.1"/>
    <property type="molecule type" value="Genomic_DNA"/>
</dbReference>
<dbReference type="InterPro" id="IPR012677">
    <property type="entry name" value="Nucleotide-bd_a/b_plait_sf"/>
</dbReference>
<feature type="region of interest" description="Disordered" evidence="1">
    <location>
        <begin position="646"/>
        <end position="717"/>
    </location>
</feature>
<evidence type="ECO:0000256" key="1">
    <source>
        <dbReference type="SAM" id="MobiDB-lite"/>
    </source>
</evidence>
<dbReference type="Pfam" id="PF04146">
    <property type="entry name" value="YTH"/>
    <property type="match status" value="1"/>
</dbReference>
<dbReference type="SUPFAM" id="SSF54928">
    <property type="entry name" value="RNA-binding domain, RBD"/>
    <property type="match status" value="1"/>
</dbReference>
<evidence type="ECO:0000313" key="3">
    <source>
        <dbReference type="EMBL" id="EDP42330.1"/>
    </source>
</evidence>